<accession>A0A1J4JSE8</accession>
<dbReference type="InterPro" id="IPR036915">
    <property type="entry name" value="Cyclin-like_sf"/>
</dbReference>
<name>A0A1J4JSE8_9EUKA</name>
<sequence>MQFQTSITLNSRAQMWTEEKRRTVWFLISSARQNLGIAIDPVVASAFVILQKYFRGEIDDEYDLFILMAAALFTSCKASDNFRPVNCIVSELCRVCNRSKSPIVRQLIGSHFLNPEDPNITMQYNDLKLISAAEVDLLKANNFSVLVDLPFSHFERWKQSVIDHFPNQISPEFLRQCNKVMIDICLLICSYYYLDVPPEVAAAAAASKSFGNDQWVTSVKEKYGDNVFNLAVQSINIEDSKTVRKPPQRAPPANIIRPLAVVFV</sequence>
<keyword evidence="2" id="KW-1185">Reference proteome</keyword>
<reference evidence="1" key="1">
    <citation type="submission" date="2016-10" db="EMBL/GenBank/DDBJ databases">
        <authorList>
            <person name="Benchimol M."/>
            <person name="Almeida L.G."/>
            <person name="Vasconcelos A.T."/>
            <person name="Perreira-Neves A."/>
            <person name="Rosa I.A."/>
            <person name="Tasca T."/>
            <person name="Bogo M.R."/>
            <person name="de Souza W."/>
        </authorList>
    </citation>
    <scope>NUCLEOTIDE SEQUENCE [LARGE SCALE GENOMIC DNA]</scope>
    <source>
        <strain evidence="1">K</strain>
    </source>
</reference>
<dbReference type="OrthoDB" id="10264655at2759"/>
<proteinExistence type="predicted"/>
<gene>
    <name evidence="1" type="ORF">TRFO_31431</name>
</gene>
<dbReference type="EMBL" id="MLAK01000900">
    <property type="protein sequence ID" value="OHT01682.1"/>
    <property type="molecule type" value="Genomic_DNA"/>
</dbReference>
<protein>
    <submittedName>
        <fullName evidence="1">Cyclin, N-terminal domain containing protein</fullName>
    </submittedName>
</protein>
<dbReference type="Proteomes" id="UP000179807">
    <property type="component" value="Unassembled WGS sequence"/>
</dbReference>
<dbReference type="SUPFAM" id="SSF47954">
    <property type="entry name" value="Cyclin-like"/>
    <property type="match status" value="1"/>
</dbReference>
<dbReference type="RefSeq" id="XP_068354818.1">
    <property type="nucleotide sequence ID" value="XM_068507930.1"/>
</dbReference>
<dbReference type="Gene3D" id="1.10.472.10">
    <property type="entry name" value="Cyclin-like"/>
    <property type="match status" value="1"/>
</dbReference>
<dbReference type="VEuPathDB" id="TrichDB:TRFO_31431"/>
<evidence type="ECO:0000313" key="1">
    <source>
        <dbReference type="EMBL" id="OHT01682.1"/>
    </source>
</evidence>
<dbReference type="GeneID" id="94842634"/>
<comment type="caution">
    <text evidence="1">The sequence shown here is derived from an EMBL/GenBank/DDBJ whole genome shotgun (WGS) entry which is preliminary data.</text>
</comment>
<dbReference type="AlphaFoldDB" id="A0A1J4JSE8"/>
<evidence type="ECO:0000313" key="2">
    <source>
        <dbReference type="Proteomes" id="UP000179807"/>
    </source>
</evidence>
<organism evidence="1 2">
    <name type="scientific">Tritrichomonas foetus</name>
    <dbReference type="NCBI Taxonomy" id="1144522"/>
    <lineage>
        <taxon>Eukaryota</taxon>
        <taxon>Metamonada</taxon>
        <taxon>Parabasalia</taxon>
        <taxon>Tritrichomonadida</taxon>
        <taxon>Tritrichomonadidae</taxon>
        <taxon>Tritrichomonas</taxon>
    </lineage>
</organism>